<dbReference type="Proteomes" id="UP000823941">
    <property type="component" value="Chromosome 14"/>
</dbReference>
<protein>
    <recommendedName>
        <fullName evidence="3">Mutant cadherin</fullName>
    </recommendedName>
</protein>
<evidence type="ECO:0000313" key="2">
    <source>
        <dbReference type="Proteomes" id="UP000823941"/>
    </source>
</evidence>
<accession>A0ABQ7QHG8</accession>
<organism evidence="1 2">
    <name type="scientific">Plutella xylostella</name>
    <name type="common">Diamondback moth</name>
    <name type="synonym">Plutella maculipennis</name>
    <dbReference type="NCBI Taxonomy" id="51655"/>
    <lineage>
        <taxon>Eukaryota</taxon>
        <taxon>Metazoa</taxon>
        <taxon>Ecdysozoa</taxon>
        <taxon>Arthropoda</taxon>
        <taxon>Hexapoda</taxon>
        <taxon>Insecta</taxon>
        <taxon>Pterygota</taxon>
        <taxon>Neoptera</taxon>
        <taxon>Endopterygota</taxon>
        <taxon>Lepidoptera</taxon>
        <taxon>Glossata</taxon>
        <taxon>Ditrysia</taxon>
        <taxon>Yponomeutoidea</taxon>
        <taxon>Plutellidae</taxon>
        <taxon>Plutella</taxon>
    </lineage>
</organism>
<name>A0ABQ7QHG8_PLUXY</name>
<proteinExistence type="predicted"/>
<reference evidence="1 2" key="1">
    <citation type="submission" date="2021-06" db="EMBL/GenBank/DDBJ databases">
        <title>A haploid diamondback moth (Plutella xylostella L.) genome assembly resolves 31 chromosomes and identifies a diamide resistance mutation.</title>
        <authorList>
            <person name="Ward C.M."/>
            <person name="Perry K.D."/>
            <person name="Baker G."/>
            <person name="Powis K."/>
            <person name="Heckel D.G."/>
            <person name="Baxter S.W."/>
        </authorList>
    </citation>
    <scope>NUCLEOTIDE SEQUENCE [LARGE SCALE GENOMIC DNA]</scope>
    <source>
        <strain evidence="1 2">LV</strain>
        <tissue evidence="1">Single pupa</tissue>
    </source>
</reference>
<evidence type="ECO:0000313" key="1">
    <source>
        <dbReference type="EMBL" id="KAG7304664.1"/>
    </source>
</evidence>
<keyword evidence="2" id="KW-1185">Reference proteome</keyword>
<evidence type="ECO:0008006" key="3">
    <source>
        <dbReference type="Google" id="ProtNLM"/>
    </source>
</evidence>
<dbReference type="EMBL" id="JAHIBW010000014">
    <property type="protein sequence ID" value="KAG7304664.1"/>
    <property type="molecule type" value="Genomic_DNA"/>
</dbReference>
<comment type="caution">
    <text evidence="1">The sequence shown here is derived from an EMBL/GenBank/DDBJ whole genome shotgun (WGS) entry which is preliminary data.</text>
</comment>
<sequence>MDKESLVRICKSAFSGEDIVEAKDLLFGCTSRAKVTRRGQGKEPRDLEDMICLFNAMTGSKRLPTFVARELHKLPPTTFDHVDVTRLLRDIVAVQADLRQIQEKYAADITQYVTISDFEQLKAELDLLKVSSVPPGVKTGNNAPFVNMHRGAFCAGDSWEQVCDSGPTTTYRRKQVIDSRIVCDKAGKSGSCGGGARAAVPVLRTDGAACACLTHTIT</sequence>
<gene>
    <name evidence="1" type="ORF">JYU34_010006</name>
</gene>